<dbReference type="Gene3D" id="2.30.30.60">
    <property type="match status" value="1"/>
</dbReference>
<dbReference type="PANTHER" id="PTHR30221">
    <property type="entry name" value="SMALL-CONDUCTANCE MECHANOSENSITIVE CHANNEL"/>
    <property type="match status" value="1"/>
</dbReference>
<keyword evidence="7" id="KW-0406">Ion transport</keyword>
<dbReference type="InterPro" id="IPR010920">
    <property type="entry name" value="LSM_dom_sf"/>
</dbReference>
<keyword evidence="7" id="KW-0813">Transport</keyword>
<evidence type="ECO:0000259" key="8">
    <source>
        <dbReference type="Pfam" id="PF00924"/>
    </source>
</evidence>
<evidence type="ECO:0000256" key="7">
    <source>
        <dbReference type="RuleBase" id="RU369025"/>
    </source>
</evidence>
<accession>A0ABY9THZ9</accession>
<keyword evidence="4 7" id="KW-0812">Transmembrane</keyword>
<feature type="domain" description="Mechanosensitive ion channel MscS C-terminal" evidence="9">
    <location>
        <begin position="191"/>
        <end position="273"/>
    </location>
</feature>
<evidence type="ECO:0000256" key="6">
    <source>
        <dbReference type="ARBA" id="ARBA00023136"/>
    </source>
</evidence>
<dbReference type="InterPro" id="IPR023408">
    <property type="entry name" value="MscS_beta-dom_sf"/>
</dbReference>
<evidence type="ECO:0000256" key="4">
    <source>
        <dbReference type="ARBA" id="ARBA00022692"/>
    </source>
</evidence>
<evidence type="ECO:0000313" key="11">
    <source>
        <dbReference type="EMBL" id="WNC68310.1"/>
    </source>
</evidence>
<keyword evidence="6 7" id="KW-0472">Membrane</keyword>
<comment type="subcellular location">
    <subcellularLocation>
        <location evidence="7">Cell inner membrane</location>
        <topology evidence="7">Multi-pass membrane protein</topology>
    </subcellularLocation>
    <subcellularLocation>
        <location evidence="1">Cell membrane</location>
        <topology evidence="1">Multi-pass membrane protein</topology>
    </subcellularLocation>
</comment>
<comment type="subunit">
    <text evidence="7">Homoheptamer.</text>
</comment>
<dbReference type="Pfam" id="PF00924">
    <property type="entry name" value="MS_channel_2nd"/>
    <property type="match status" value="1"/>
</dbReference>
<gene>
    <name evidence="11" type="ORF">RI845_17545</name>
</gene>
<dbReference type="SUPFAM" id="SSF50182">
    <property type="entry name" value="Sm-like ribonucleoproteins"/>
    <property type="match status" value="1"/>
</dbReference>
<dbReference type="Pfam" id="PF21088">
    <property type="entry name" value="MS_channel_1st"/>
    <property type="match status" value="1"/>
</dbReference>
<dbReference type="InterPro" id="IPR049142">
    <property type="entry name" value="MS_channel_1st"/>
</dbReference>
<dbReference type="Pfam" id="PF21082">
    <property type="entry name" value="MS_channel_3rd"/>
    <property type="match status" value="1"/>
</dbReference>
<comment type="similarity">
    <text evidence="2 7">Belongs to the MscS (TC 1.A.23) family.</text>
</comment>
<dbReference type="InterPro" id="IPR011066">
    <property type="entry name" value="MscS_channel_C_sf"/>
</dbReference>
<dbReference type="PANTHER" id="PTHR30221:SF1">
    <property type="entry name" value="SMALL-CONDUCTANCE MECHANOSENSITIVE CHANNEL"/>
    <property type="match status" value="1"/>
</dbReference>
<dbReference type="EMBL" id="CP134146">
    <property type="protein sequence ID" value="WNC68310.1"/>
    <property type="molecule type" value="Genomic_DNA"/>
</dbReference>
<keyword evidence="7" id="KW-0997">Cell inner membrane</keyword>
<keyword evidence="5 7" id="KW-1133">Transmembrane helix</keyword>
<comment type="function">
    <text evidence="7">Mechanosensitive channel that participates in the regulation of osmotic pressure changes within the cell, opening in response to stretch forces in the membrane lipid bilayer, without the need for other proteins. Contributes to normal resistance to hypoosmotic shock. Forms an ion channel of 1.0 nanosiemens conductance with a slight preference for anions.</text>
</comment>
<feature type="transmembrane region" description="Helical" evidence="7">
    <location>
        <begin position="102"/>
        <end position="132"/>
    </location>
</feature>
<evidence type="ECO:0000259" key="10">
    <source>
        <dbReference type="Pfam" id="PF21088"/>
    </source>
</evidence>
<dbReference type="RefSeq" id="WP_348387466.1">
    <property type="nucleotide sequence ID" value="NZ_CP134146.1"/>
</dbReference>
<dbReference type="InterPro" id="IPR045275">
    <property type="entry name" value="MscS_archaea/bacteria_type"/>
</dbReference>
<dbReference type="Gene3D" id="3.30.70.100">
    <property type="match status" value="1"/>
</dbReference>
<name>A0ABY9THZ9_9GAMM</name>
<evidence type="ECO:0000313" key="12">
    <source>
        <dbReference type="Proteomes" id="UP001248581"/>
    </source>
</evidence>
<dbReference type="InterPro" id="IPR011014">
    <property type="entry name" value="MscS_channel_TM-2"/>
</dbReference>
<feature type="domain" description="Mechanosensitive ion channel MscS" evidence="8">
    <location>
        <begin position="119"/>
        <end position="182"/>
    </location>
</feature>
<protein>
    <recommendedName>
        <fullName evidence="7">Small-conductance mechanosensitive channel</fullName>
    </recommendedName>
</protein>
<reference evidence="12" key="1">
    <citation type="submission" date="2023-09" db="EMBL/GenBank/DDBJ databases">
        <authorList>
            <person name="Zhang C."/>
        </authorList>
    </citation>
    <scope>NUCLEOTIDE SEQUENCE [LARGE SCALE GENOMIC DNA]</scope>
    <source>
        <strain evidence="12">SQ345</strain>
    </source>
</reference>
<comment type="caution">
    <text evidence="7">Lacks conserved residue(s) required for the propagation of feature annotation.</text>
</comment>
<dbReference type="SUPFAM" id="SSF82861">
    <property type="entry name" value="Mechanosensitive channel protein MscS (YggB), transmembrane region"/>
    <property type="match status" value="1"/>
</dbReference>
<keyword evidence="12" id="KW-1185">Reference proteome</keyword>
<dbReference type="InterPro" id="IPR049278">
    <property type="entry name" value="MS_channel_C"/>
</dbReference>
<evidence type="ECO:0000259" key="9">
    <source>
        <dbReference type="Pfam" id="PF21082"/>
    </source>
</evidence>
<keyword evidence="7" id="KW-0407">Ion channel</keyword>
<evidence type="ECO:0000256" key="5">
    <source>
        <dbReference type="ARBA" id="ARBA00022989"/>
    </source>
</evidence>
<feature type="domain" description="Mechanosensitive ion channel transmembrane helices 2/3" evidence="10">
    <location>
        <begin position="77"/>
        <end position="117"/>
    </location>
</feature>
<sequence>MDAIESSEVLENIDIEVIQKHLDTFIDLAITFSTKILVAVLVLWITTWIVKRIVRLVDLGMTARKVEVTLHKFLLSIINIALRTISIIIFASMIGIETASLIALLGAAGLAVGLALQGSLANFAGGIIILFFRPFKAGDVIEAQGFEGTIHEIQIFNTIMITYDNRKVFIPNGLLSNGCLVNDFTQKVRRVDMKFGVSYSDSIPKVKEVIQSVLDADERVLKKPAADIWLAEHGDSSINFFVRPWVRSDDYWPAYFGIHEEIKLAFDREGISIPFPQRDVHMIPVENKA</sequence>
<dbReference type="Gene3D" id="1.10.287.1260">
    <property type="match status" value="1"/>
</dbReference>
<dbReference type="InterPro" id="IPR006685">
    <property type="entry name" value="MscS_channel_2nd"/>
</dbReference>
<evidence type="ECO:0000256" key="3">
    <source>
        <dbReference type="ARBA" id="ARBA00022475"/>
    </source>
</evidence>
<proteinExistence type="inferred from homology"/>
<dbReference type="Proteomes" id="UP001248581">
    <property type="component" value="Chromosome"/>
</dbReference>
<feature type="transmembrane region" description="Helical" evidence="7">
    <location>
        <begin position="70"/>
        <end position="96"/>
    </location>
</feature>
<feature type="transmembrane region" description="Helical" evidence="7">
    <location>
        <begin position="28"/>
        <end position="50"/>
    </location>
</feature>
<evidence type="ECO:0000256" key="1">
    <source>
        <dbReference type="ARBA" id="ARBA00004651"/>
    </source>
</evidence>
<evidence type="ECO:0000256" key="2">
    <source>
        <dbReference type="ARBA" id="ARBA00008017"/>
    </source>
</evidence>
<dbReference type="SUPFAM" id="SSF82689">
    <property type="entry name" value="Mechanosensitive channel protein MscS (YggB), C-terminal domain"/>
    <property type="match status" value="1"/>
</dbReference>
<keyword evidence="3" id="KW-1003">Cell membrane</keyword>
<organism evidence="11 12">
    <name type="scientific">Thalassotalea nanhaiensis</name>
    <dbReference type="NCBI Taxonomy" id="3065648"/>
    <lineage>
        <taxon>Bacteria</taxon>
        <taxon>Pseudomonadati</taxon>
        <taxon>Pseudomonadota</taxon>
        <taxon>Gammaproteobacteria</taxon>
        <taxon>Alteromonadales</taxon>
        <taxon>Colwelliaceae</taxon>
        <taxon>Thalassotalea</taxon>
    </lineage>
</organism>